<evidence type="ECO:0000313" key="2">
    <source>
        <dbReference type="EMBL" id="GAH60089.1"/>
    </source>
</evidence>
<proteinExistence type="predicted"/>
<accession>X1I1Z3</accession>
<feature type="non-terminal residue" evidence="2">
    <location>
        <position position="1"/>
    </location>
</feature>
<sequence length="33" mass="3840">RALTLTPRHRLRLVRMVRALDGRFSGASYREIA</sequence>
<protein>
    <recommendedName>
        <fullName evidence="1">T6SS Transcription factor RovC-like DNA binding domain-containing protein</fullName>
    </recommendedName>
</protein>
<name>X1I1Z3_9ZZZZ</name>
<dbReference type="Pfam" id="PF10074">
    <property type="entry name" value="RovC_DNA-bd"/>
    <property type="match status" value="1"/>
</dbReference>
<comment type="caution">
    <text evidence="2">The sequence shown here is derived from an EMBL/GenBank/DDBJ whole genome shotgun (WGS) entry which is preliminary data.</text>
</comment>
<reference evidence="2" key="1">
    <citation type="journal article" date="2014" name="Front. Microbiol.">
        <title>High frequency of phylogenetically diverse reductive dehalogenase-homologous genes in deep subseafloor sedimentary metagenomes.</title>
        <authorList>
            <person name="Kawai M."/>
            <person name="Futagami T."/>
            <person name="Toyoda A."/>
            <person name="Takaki Y."/>
            <person name="Nishi S."/>
            <person name="Hori S."/>
            <person name="Arai W."/>
            <person name="Tsubouchi T."/>
            <person name="Morono Y."/>
            <person name="Uchiyama I."/>
            <person name="Ito T."/>
            <person name="Fujiyama A."/>
            <person name="Inagaki F."/>
            <person name="Takami H."/>
        </authorList>
    </citation>
    <scope>NUCLEOTIDE SEQUENCE</scope>
    <source>
        <strain evidence="2">Expedition CK06-06</strain>
    </source>
</reference>
<feature type="domain" description="T6SS Transcription factor RovC-like DNA binding" evidence="1">
    <location>
        <begin position="2"/>
        <end position="33"/>
    </location>
</feature>
<evidence type="ECO:0000259" key="1">
    <source>
        <dbReference type="Pfam" id="PF10074"/>
    </source>
</evidence>
<dbReference type="InterPro" id="IPR018754">
    <property type="entry name" value="RovC-like_DNA-bd"/>
</dbReference>
<dbReference type="EMBL" id="BARU01016293">
    <property type="protein sequence ID" value="GAH60089.1"/>
    <property type="molecule type" value="Genomic_DNA"/>
</dbReference>
<feature type="non-terminal residue" evidence="2">
    <location>
        <position position="33"/>
    </location>
</feature>
<organism evidence="2">
    <name type="scientific">marine sediment metagenome</name>
    <dbReference type="NCBI Taxonomy" id="412755"/>
    <lineage>
        <taxon>unclassified sequences</taxon>
        <taxon>metagenomes</taxon>
        <taxon>ecological metagenomes</taxon>
    </lineage>
</organism>
<dbReference type="AlphaFoldDB" id="X1I1Z3"/>
<gene>
    <name evidence="2" type="ORF">S03H2_27290</name>
</gene>